<accession>A0AAE0ANW9</accession>
<dbReference type="Gene3D" id="1.25.40.20">
    <property type="entry name" value="Ankyrin repeat-containing domain"/>
    <property type="match status" value="1"/>
</dbReference>
<dbReference type="EMBL" id="JANJYJ010000004">
    <property type="protein sequence ID" value="KAK3221150.1"/>
    <property type="molecule type" value="Genomic_DNA"/>
</dbReference>
<dbReference type="Proteomes" id="UP001281410">
    <property type="component" value="Unassembled WGS sequence"/>
</dbReference>
<dbReference type="GO" id="GO:0005886">
    <property type="term" value="C:plasma membrane"/>
    <property type="evidence" value="ECO:0007669"/>
    <property type="project" value="TreeGrafter"/>
</dbReference>
<evidence type="ECO:0008006" key="6">
    <source>
        <dbReference type="Google" id="ProtNLM"/>
    </source>
</evidence>
<dbReference type="PANTHER" id="PTHR24186">
    <property type="entry name" value="PROTEIN PHOSPHATASE 1 REGULATORY SUBUNIT"/>
    <property type="match status" value="1"/>
</dbReference>
<evidence type="ECO:0000256" key="2">
    <source>
        <dbReference type="ARBA" id="ARBA00023043"/>
    </source>
</evidence>
<proteinExistence type="predicted"/>
<evidence type="ECO:0000313" key="5">
    <source>
        <dbReference type="Proteomes" id="UP001281410"/>
    </source>
</evidence>
<dbReference type="PANTHER" id="PTHR24186:SF38">
    <property type="entry name" value="ANKYRIN REPEAT FAMILY PROTEIN"/>
    <property type="match status" value="1"/>
</dbReference>
<keyword evidence="5" id="KW-1185">Reference proteome</keyword>
<evidence type="ECO:0000256" key="3">
    <source>
        <dbReference type="SAM" id="Phobius"/>
    </source>
</evidence>
<dbReference type="InterPro" id="IPR036770">
    <property type="entry name" value="Ankyrin_rpt-contain_sf"/>
</dbReference>
<feature type="transmembrane region" description="Helical" evidence="3">
    <location>
        <begin position="267"/>
        <end position="286"/>
    </location>
</feature>
<evidence type="ECO:0000256" key="1">
    <source>
        <dbReference type="ARBA" id="ARBA00022737"/>
    </source>
</evidence>
<keyword evidence="3" id="KW-0812">Transmembrane</keyword>
<protein>
    <recommendedName>
        <fullName evidence="6">PGG domain-containing protein</fullName>
    </recommendedName>
</protein>
<keyword evidence="1" id="KW-0677">Repeat</keyword>
<feature type="transmembrane region" description="Helical" evidence="3">
    <location>
        <begin position="188"/>
        <end position="211"/>
    </location>
</feature>
<sequence>MVMALVGLDSQLCFVKDEQSMFPLQTAVIHGHGDVIRELIFTCPESLQMLTSQKETVFHLAAKNYHCDAFEVLFEEAKKLNQEHLLDEQDDEGNTILHIAVYNQLLPIVIKICHTSTDNFKTQINAVNKKGKTAMDLYYGIPDRGLATRQIGHILQIAGGREALQPLPNYVTTESTTPGGWFFETKNVLLVVLAIFIGMAFTVIFNLQAFFRKDNDIIASQLVFEFKDVATGGLPITFYIISSTTVAFTTSTCILKVLLYSLPCGHFMLLAGVATFILYVLLAYYIMPKFFVRVGSHYLSSSRLMWILVVGIIFSGALIIFIAKCFLMRSHKFTKWIKRKWFQINLLSHSNKRLPRSNPSVEFHMIGDTLPAAAPNS</sequence>
<keyword evidence="2" id="KW-0040">ANK repeat</keyword>
<organism evidence="4 5">
    <name type="scientific">Dipteronia sinensis</name>
    <dbReference type="NCBI Taxonomy" id="43782"/>
    <lineage>
        <taxon>Eukaryota</taxon>
        <taxon>Viridiplantae</taxon>
        <taxon>Streptophyta</taxon>
        <taxon>Embryophyta</taxon>
        <taxon>Tracheophyta</taxon>
        <taxon>Spermatophyta</taxon>
        <taxon>Magnoliopsida</taxon>
        <taxon>eudicotyledons</taxon>
        <taxon>Gunneridae</taxon>
        <taxon>Pentapetalae</taxon>
        <taxon>rosids</taxon>
        <taxon>malvids</taxon>
        <taxon>Sapindales</taxon>
        <taxon>Sapindaceae</taxon>
        <taxon>Hippocastanoideae</taxon>
        <taxon>Acereae</taxon>
        <taxon>Dipteronia</taxon>
    </lineage>
</organism>
<dbReference type="SUPFAM" id="SSF48403">
    <property type="entry name" value="Ankyrin repeat"/>
    <property type="match status" value="1"/>
</dbReference>
<keyword evidence="3" id="KW-1133">Transmembrane helix</keyword>
<feature type="transmembrane region" description="Helical" evidence="3">
    <location>
        <begin position="306"/>
        <end position="327"/>
    </location>
</feature>
<dbReference type="AlphaFoldDB" id="A0AAE0ANW9"/>
<gene>
    <name evidence="4" type="ORF">Dsin_015120</name>
</gene>
<name>A0AAE0ANW9_9ROSI</name>
<comment type="caution">
    <text evidence="4">The sequence shown here is derived from an EMBL/GenBank/DDBJ whole genome shotgun (WGS) entry which is preliminary data.</text>
</comment>
<reference evidence="4" key="1">
    <citation type="journal article" date="2023" name="Plant J.">
        <title>Genome sequences and population genomics provide insights into the demographic history, inbreeding, and mutation load of two 'living fossil' tree species of Dipteronia.</title>
        <authorList>
            <person name="Feng Y."/>
            <person name="Comes H.P."/>
            <person name="Chen J."/>
            <person name="Zhu S."/>
            <person name="Lu R."/>
            <person name="Zhang X."/>
            <person name="Li P."/>
            <person name="Qiu J."/>
            <person name="Olsen K.M."/>
            <person name="Qiu Y."/>
        </authorList>
    </citation>
    <scope>NUCLEOTIDE SEQUENCE</scope>
    <source>
        <strain evidence="4">NBL</strain>
    </source>
</reference>
<evidence type="ECO:0000313" key="4">
    <source>
        <dbReference type="EMBL" id="KAK3221150.1"/>
    </source>
</evidence>
<feature type="transmembrane region" description="Helical" evidence="3">
    <location>
        <begin position="236"/>
        <end position="260"/>
    </location>
</feature>
<keyword evidence="3" id="KW-0472">Membrane</keyword>